<proteinExistence type="predicted"/>
<dbReference type="InterPro" id="IPR004147">
    <property type="entry name" value="ABC1_dom"/>
</dbReference>
<dbReference type="PANTHER" id="PTHR43173:SF19">
    <property type="entry name" value="AARF DOMAIN-CONTAINING PROTEIN KINASE 1"/>
    <property type="match status" value="1"/>
</dbReference>
<dbReference type="PANTHER" id="PTHR43173">
    <property type="entry name" value="ABC1 FAMILY PROTEIN"/>
    <property type="match status" value="1"/>
</dbReference>
<dbReference type="RefSeq" id="WP_210512812.1">
    <property type="nucleotide sequence ID" value="NZ_JAFIDN010000010.1"/>
</dbReference>
<evidence type="ECO:0000259" key="1">
    <source>
        <dbReference type="Pfam" id="PF03109"/>
    </source>
</evidence>
<evidence type="ECO:0000313" key="2">
    <source>
        <dbReference type="EMBL" id="MBP3193354.1"/>
    </source>
</evidence>
<accession>A0A8J7RP60</accession>
<comment type="caution">
    <text evidence="2">The sequence shown here is derived from an EMBL/GenBank/DDBJ whole genome shotgun (WGS) entry which is preliminary data.</text>
</comment>
<dbReference type="CDD" id="cd13970">
    <property type="entry name" value="ABC1_ADCK3"/>
    <property type="match status" value="1"/>
</dbReference>
<dbReference type="Gene3D" id="3.30.200.20">
    <property type="entry name" value="Phosphorylase Kinase, domain 1"/>
    <property type="match status" value="1"/>
</dbReference>
<dbReference type="SUPFAM" id="SSF56112">
    <property type="entry name" value="Protein kinase-like (PK-like)"/>
    <property type="match status" value="1"/>
</dbReference>
<dbReference type="Pfam" id="PF03109">
    <property type="entry name" value="ABC1"/>
    <property type="match status" value="1"/>
</dbReference>
<keyword evidence="3" id="KW-1185">Reference proteome</keyword>
<evidence type="ECO:0000313" key="3">
    <source>
        <dbReference type="Proteomes" id="UP000673975"/>
    </source>
</evidence>
<keyword evidence="2" id="KW-0808">Transferase</keyword>
<name>A0A8J7RP60_9BACT</name>
<gene>
    <name evidence="2" type="ORF">NATSA_11805</name>
</gene>
<dbReference type="AlphaFoldDB" id="A0A8J7RP60"/>
<dbReference type="InterPro" id="IPR051130">
    <property type="entry name" value="Mito_struct-func_regulator"/>
</dbReference>
<keyword evidence="2" id="KW-0418">Kinase</keyword>
<dbReference type="InterPro" id="IPR034646">
    <property type="entry name" value="ADCK3_dom"/>
</dbReference>
<feature type="domain" description="ABC1 atypical kinase-like" evidence="1">
    <location>
        <begin position="93"/>
        <end position="325"/>
    </location>
</feature>
<sequence>MSKFPSSRLERSARIARTGFRVGKNYAMHHFKHSLTRNGAAEEAKKKMHTANATYLYEEFSQLRGTALKLAQTLSLDHGILPDEFADIMAQAQYRVPPISKSVVRQVIKKELGEYPETLFASFEADASAAASIGQVHRARLHDGRDVMVKVQYPDIRASIGSDLSMAKMVFKRMVSSSRTDDYFAEVQERMMEETDYRHEGQQIAAFRERYHGNEFEIPEYVEEYSTAHVLTMTRVTGRHLGEFLEKNPGQEEKDRYGQLLWDFFNIQINDSRTLHADAHPGNFMLTGDGRLGVLDFGCVKVCPPDFFHDYVRLLPAHLENDEETLWPLYARLGLVREDSADREYEKYFFELCRSFGDLVVMPYTRDTFDFGDEAFSGKYKSLIKEATSQPEPRGTHHFIYVTRAHVGLYRMLMQLEANVRTRPARDRIMNWWAGRAEEA</sequence>
<dbReference type="Gene3D" id="1.10.510.10">
    <property type="entry name" value="Transferase(Phosphotransferase) domain 1"/>
    <property type="match status" value="1"/>
</dbReference>
<organism evidence="2 3">
    <name type="scientific">Natronogracilivirga saccharolytica</name>
    <dbReference type="NCBI Taxonomy" id="2812953"/>
    <lineage>
        <taxon>Bacteria</taxon>
        <taxon>Pseudomonadati</taxon>
        <taxon>Balneolota</taxon>
        <taxon>Balneolia</taxon>
        <taxon>Balneolales</taxon>
        <taxon>Cyclonatronaceae</taxon>
        <taxon>Natronogracilivirga</taxon>
    </lineage>
</organism>
<dbReference type="EMBL" id="JAFIDN010000010">
    <property type="protein sequence ID" value="MBP3193354.1"/>
    <property type="molecule type" value="Genomic_DNA"/>
</dbReference>
<reference evidence="2" key="1">
    <citation type="submission" date="2021-02" db="EMBL/GenBank/DDBJ databases">
        <title>Natronogracilivirga saccharolytica gen. nov. sp. nov. a new anaerobic, haloalkiliphilic carbohydrate-fermenting bacterium from soda lake and proposing of Cyclonatronumiaceae fam. nov. in the phylum Balneolaeota.</title>
        <authorList>
            <person name="Zhilina T.N."/>
            <person name="Sorokin D.Y."/>
            <person name="Zavarzina D.G."/>
            <person name="Toshchakov S.V."/>
            <person name="Kublanov I.V."/>
        </authorList>
    </citation>
    <scope>NUCLEOTIDE SEQUENCE</scope>
    <source>
        <strain evidence="2">Z-1702</strain>
    </source>
</reference>
<protein>
    <submittedName>
        <fullName evidence="2">AarF/ABC1/UbiB kinase family protein</fullName>
    </submittedName>
</protein>
<dbReference type="GO" id="GO:0016301">
    <property type="term" value="F:kinase activity"/>
    <property type="evidence" value="ECO:0007669"/>
    <property type="project" value="UniProtKB-KW"/>
</dbReference>
<dbReference type="Proteomes" id="UP000673975">
    <property type="component" value="Unassembled WGS sequence"/>
</dbReference>
<dbReference type="InterPro" id="IPR011009">
    <property type="entry name" value="Kinase-like_dom_sf"/>
</dbReference>